<feature type="compositionally biased region" description="Basic and acidic residues" evidence="1">
    <location>
        <begin position="659"/>
        <end position="673"/>
    </location>
</feature>
<sequence length="694" mass="76375">MEKGEKPIEDENNDIPDHIDPYRFWFTQEFERSGIDNFILPFLITADDSQQLRQRYEKLKGKLNDQVYLPEFYEKLYFNNGKSSRAEGPYQMVVLVKGGGAVDALVKDIEGVVASGMPTPAPIWPDHSPEKRPASARLSEYLTPGRKVRKLVALIDTDIAFANARFRQSPHSTRIGWYWDMDASAYPGFGRMMARSQIDAYLAGLSPGGNSEMQLYLDYARDSYLNPWEALPPPMFGHGTGVLDAAVGGQLPGDGDDIDLVCVQLPRFAVAQTHGQFLWLYVLMGLDLISYLAWMIEQEQGERPETLVNISVGGHGGRHDGYSGLEMAMDSRIRNGNLQAIYLAAGNSFQERIHAAFTGETLHKRQDLIWRIQPDDGTSSFLEIWLPTDKPQQLELTITVPGQPPLNIPATDIRPGYTTPIHADGQEVAKLSVQSDPLYSAPGVPKRLIALLSVKSTALSRAQFIGSSTGLPQIAGDWIIGLKHGPKLKAKGIVTLWISRDDEILRLPTGARQSFFTDYSPAAENVVKEGTISDMASGRETTVCAAHWASDRMMTPYSGRGIPRKEAVAKRNVFPLASYVADESEAHEGVTVSGYFSGSAVTMRGTSVSSPLVLRLALTGDLPPGPGSIRKRVGNLAASQEAALPVHDNPVKASAQNRETSEPEDYGKGRLEFMQHPLGQPGSTNYPRRRRNSI</sequence>
<dbReference type="Gene3D" id="2.60.120.1290">
    <property type="match status" value="1"/>
</dbReference>
<name>A0A2K9EJ42_9RHOB</name>
<evidence type="ECO:0000313" key="3">
    <source>
        <dbReference type="Proteomes" id="UP000233742"/>
    </source>
</evidence>
<accession>A0A2K9EJ42</accession>
<gene>
    <name evidence="2" type="ORF">CUV01_17970</name>
</gene>
<dbReference type="GO" id="GO:0004252">
    <property type="term" value="F:serine-type endopeptidase activity"/>
    <property type="evidence" value="ECO:0007669"/>
    <property type="project" value="InterPro"/>
</dbReference>
<dbReference type="GO" id="GO:0006508">
    <property type="term" value="P:proteolysis"/>
    <property type="evidence" value="ECO:0007669"/>
    <property type="project" value="InterPro"/>
</dbReference>
<dbReference type="OrthoDB" id="8010691at2"/>
<protein>
    <recommendedName>
        <fullName evidence="4">Peptidase S8/S53 domain-containing protein</fullName>
    </recommendedName>
</protein>
<dbReference type="KEGG" id="paro:CUV01_17970"/>
<evidence type="ECO:0000256" key="1">
    <source>
        <dbReference type="SAM" id="MobiDB-lite"/>
    </source>
</evidence>
<dbReference type="SUPFAM" id="SSF52743">
    <property type="entry name" value="Subtilisin-like"/>
    <property type="match status" value="1"/>
</dbReference>
<keyword evidence="3" id="KW-1185">Reference proteome</keyword>
<dbReference type="AlphaFoldDB" id="A0A2K9EJ42"/>
<dbReference type="RefSeq" id="WP_101461670.1">
    <property type="nucleotide sequence ID" value="NZ_CP025408.1"/>
</dbReference>
<organism evidence="2 3">
    <name type="scientific">Paracoccus tegillarcae</name>
    <dbReference type="NCBI Taxonomy" id="1529068"/>
    <lineage>
        <taxon>Bacteria</taxon>
        <taxon>Pseudomonadati</taxon>
        <taxon>Pseudomonadota</taxon>
        <taxon>Alphaproteobacteria</taxon>
        <taxon>Rhodobacterales</taxon>
        <taxon>Paracoccaceae</taxon>
        <taxon>Paracoccus</taxon>
    </lineage>
</organism>
<feature type="region of interest" description="Disordered" evidence="1">
    <location>
        <begin position="647"/>
        <end position="694"/>
    </location>
</feature>
<dbReference type="Gene3D" id="3.40.50.200">
    <property type="entry name" value="Peptidase S8/S53 domain"/>
    <property type="match status" value="1"/>
</dbReference>
<evidence type="ECO:0008006" key="4">
    <source>
        <dbReference type="Google" id="ProtNLM"/>
    </source>
</evidence>
<dbReference type="EMBL" id="CP025408">
    <property type="protein sequence ID" value="AUH35010.1"/>
    <property type="molecule type" value="Genomic_DNA"/>
</dbReference>
<evidence type="ECO:0000313" key="2">
    <source>
        <dbReference type="EMBL" id="AUH35010.1"/>
    </source>
</evidence>
<proteinExistence type="predicted"/>
<dbReference type="InterPro" id="IPR036852">
    <property type="entry name" value="Peptidase_S8/S53_dom_sf"/>
</dbReference>
<dbReference type="Proteomes" id="UP000233742">
    <property type="component" value="Chromosome"/>
</dbReference>
<reference evidence="2 3" key="1">
    <citation type="submission" date="2017-12" db="EMBL/GenBank/DDBJ databases">
        <authorList>
            <person name="Hurst M.R.H."/>
        </authorList>
    </citation>
    <scope>NUCLEOTIDE SEQUENCE [LARGE SCALE GENOMIC DNA]</scope>
    <source>
        <strain evidence="2 3">BM15</strain>
    </source>
</reference>